<evidence type="ECO:0000313" key="1">
    <source>
        <dbReference type="EMBL" id="NYD43858.1"/>
    </source>
</evidence>
<accession>A0A7Y9E9T6</accession>
<evidence type="ECO:0000313" key="2">
    <source>
        <dbReference type="Proteomes" id="UP000535511"/>
    </source>
</evidence>
<dbReference type="SUPFAM" id="SSF50249">
    <property type="entry name" value="Nucleic acid-binding proteins"/>
    <property type="match status" value="1"/>
</dbReference>
<sequence>MTSLGQVRFWRDADGWGVIDSDATPGGCWAHFSSVLVAGYKSLRTGQRVRFAFETAEQDGYAFRTVEAWPADQAPVRTTQEASGPSAAYRSTLTLAFDDEDEGSS</sequence>
<proteinExistence type="predicted"/>
<dbReference type="Gene3D" id="2.40.50.140">
    <property type="entry name" value="Nucleic acid-binding proteins"/>
    <property type="match status" value="1"/>
</dbReference>
<keyword evidence="2" id="KW-1185">Reference proteome</keyword>
<comment type="caution">
    <text evidence="1">The sequence shown here is derived from an EMBL/GenBank/DDBJ whole genome shotgun (WGS) entry which is preliminary data.</text>
</comment>
<reference evidence="1 2" key="1">
    <citation type="submission" date="2020-07" db="EMBL/GenBank/DDBJ databases">
        <title>Sequencing the genomes of 1000 actinobacteria strains.</title>
        <authorList>
            <person name="Klenk H.-P."/>
        </authorList>
    </citation>
    <scope>NUCLEOTIDE SEQUENCE [LARGE SCALE GENOMIC DNA]</scope>
    <source>
        <strain evidence="1 2">DSM 21350</strain>
    </source>
</reference>
<name>A0A7Y9E9T6_9ACTN</name>
<organism evidence="1 2">
    <name type="scientific">Nocardioides panaciterrulae</name>
    <dbReference type="NCBI Taxonomy" id="661492"/>
    <lineage>
        <taxon>Bacteria</taxon>
        <taxon>Bacillati</taxon>
        <taxon>Actinomycetota</taxon>
        <taxon>Actinomycetes</taxon>
        <taxon>Propionibacteriales</taxon>
        <taxon>Nocardioidaceae</taxon>
        <taxon>Nocardioides</taxon>
    </lineage>
</organism>
<dbReference type="AlphaFoldDB" id="A0A7Y9E9T6"/>
<dbReference type="InterPro" id="IPR012340">
    <property type="entry name" value="NA-bd_OB-fold"/>
</dbReference>
<dbReference type="Proteomes" id="UP000535511">
    <property type="component" value="Unassembled WGS sequence"/>
</dbReference>
<protein>
    <submittedName>
        <fullName evidence="1">CspA family cold shock protein</fullName>
    </submittedName>
</protein>
<dbReference type="RefSeq" id="WP_179665327.1">
    <property type="nucleotide sequence ID" value="NZ_JACCBG010000001.1"/>
</dbReference>
<dbReference type="EMBL" id="JACCBG010000001">
    <property type="protein sequence ID" value="NYD43858.1"/>
    <property type="molecule type" value="Genomic_DNA"/>
</dbReference>
<gene>
    <name evidence="1" type="ORF">BJZ21_003941</name>
</gene>